<dbReference type="OrthoDB" id="10393556at2759"/>
<evidence type="ECO:0000256" key="1">
    <source>
        <dbReference type="SAM" id="SignalP"/>
    </source>
</evidence>
<organism evidence="2 3">
    <name type="scientific">Lophium mytilinum</name>
    <dbReference type="NCBI Taxonomy" id="390894"/>
    <lineage>
        <taxon>Eukaryota</taxon>
        <taxon>Fungi</taxon>
        <taxon>Dikarya</taxon>
        <taxon>Ascomycota</taxon>
        <taxon>Pezizomycotina</taxon>
        <taxon>Dothideomycetes</taxon>
        <taxon>Pleosporomycetidae</taxon>
        <taxon>Mytilinidiales</taxon>
        <taxon>Mytilinidiaceae</taxon>
        <taxon>Lophium</taxon>
    </lineage>
</organism>
<sequence>MLFNTLRSFLILGSVGVASADIFADLFGYQHGPVIATASTGFPTGFPTGTASSGFVPIPVATGVRKLKVRYDLAPTSAPFAVPEPTPGRARRERRGALITTGTGTVGTAGPTGTGSFGFPFPSTFVTALKPLPVPTTVPEKREDEPKEWWMDTLKRWIDGEHAGPENLRRWGNAGAHM</sequence>
<gene>
    <name evidence="2" type="ORF">BU16DRAFT_108763</name>
</gene>
<accession>A0A6A6QKR8</accession>
<keyword evidence="1" id="KW-0732">Signal</keyword>
<reference evidence="2" key="1">
    <citation type="journal article" date="2020" name="Stud. Mycol.">
        <title>101 Dothideomycetes genomes: a test case for predicting lifestyles and emergence of pathogens.</title>
        <authorList>
            <person name="Haridas S."/>
            <person name="Albert R."/>
            <person name="Binder M."/>
            <person name="Bloem J."/>
            <person name="Labutti K."/>
            <person name="Salamov A."/>
            <person name="Andreopoulos B."/>
            <person name="Baker S."/>
            <person name="Barry K."/>
            <person name="Bills G."/>
            <person name="Bluhm B."/>
            <person name="Cannon C."/>
            <person name="Castanera R."/>
            <person name="Culley D."/>
            <person name="Daum C."/>
            <person name="Ezra D."/>
            <person name="Gonzalez J."/>
            <person name="Henrissat B."/>
            <person name="Kuo A."/>
            <person name="Liang C."/>
            <person name="Lipzen A."/>
            <person name="Lutzoni F."/>
            <person name="Magnuson J."/>
            <person name="Mondo S."/>
            <person name="Nolan M."/>
            <person name="Ohm R."/>
            <person name="Pangilinan J."/>
            <person name="Park H.-J."/>
            <person name="Ramirez L."/>
            <person name="Alfaro M."/>
            <person name="Sun H."/>
            <person name="Tritt A."/>
            <person name="Yoshinaga Y."/>
            <person name="Zwiers L.-H."/>
            <person name="Turgeon B."/>
            <person name="Goodwin S."/>
            <person name="Spatafora J."/>
            <person name="Crous P."/>
            <person name="Grigoriev I."/>
        </authorList>
    </citation>
    <scope>NUCLEOTIDE SEQUENCE</scope>
    <source>
        <strain evidence="2">CBS 269.34</strain>
    </source>
</reference>
<feature type="signal peptide" evidence="1">
    <location>
        <begin position="1"/>
        <end position="20"/>
    </location>
</feature>
<dbReference type="AlphaFoldDB" id="A0A6A6QKR8"/>
<dbReference type="EMBL" id="MU004194">
    <property type="protein sequence ID" value="KAF2492273.1"/>
    <property type="molecule type" value="Genomic_DNA"/>
</dbReference>
<evidence type="ECO:0000313" key="3">
    <source>
        <dbReference type="Proteomes" id="UP000799750"/>
    </source>
</evidence>
<dbReference type="Proteomes" id="UP000799750">
    <property type="component" value="Unassembled WGS sequence"/>
</dbReference>
<name>A0A6A6QKR8_9PEZI</name>
<proteinExistence type="predicted"/>
<protein>
    <submittedName>
        <fullName evidence="2">Uncharacterized protein</fullName>
    </submittedName>
</protein>
<keyword evidence="3" id="KW-1185">Reference proteome</keyword>
<feature type="chain" id="PRO_5025492966" evidence="1">
    <location>
        <begin position="21"/>
        <end position="178"/>
    </location>
</feature>
<evidence type="ECO:0000313" key="2">
    <source>
        <dbReference type="EMBL" id="KAF2492273.1"/>
    </source>
</evidence>